<evidence type="ECO:0000313" key="3">
    <source>
        <dbReference type="EMBL" id="ADM11299.2"/>
    </source>
</evidence>
<dbReference type="KEGG" id="ein:Eint_040060"/>
<feature type="transmembrane region" description="Helical" evidence="2">
    <location>
        <begin position="150"/>
        <end position="166"/>
    </location>
</feature>
<feature type="transmembrane region" description="Helical" evidence="2">
    <location>
        <begin position="117"/>
        <end position="138"/>
    </location>
</feature>
<keyword evidence="2" id="KW-1133">Transmembrane helix</keyword>
<protein>
    <submittedName>
        <fullName evidence="3">Uncharacterized protein</fullName>
    </submittedName>
</protein>
<dbReference type="OrthoDB" id="2190869at2759"/>
<dbReference type="GeneID" id="9699059"/>
<reference evidence="3 4" key="1">
    <citation type="journal article" date="2010" name="Nat. Commun.">
        <title>The complete sequence of the smallest known nuclear genome from the microsporidian Encephalitozoon intestinalis.</title>
        <authorList>
            <person name="Corradi N."/>
            <person name="Pombert J.-F."/>
            <person name="Farinelli L."/>
            <person name="Didier E.S."/>
            <person name="Keeling P.J."/>
        </authorList>
    </citation>
    <scope>NUCLEOTIDE SEQUENCE [LARGE SCALE GENOMIC DNA]</scope>
    <source>
        <strain evidence="3 4">ATCC 50506</strain>
    </source>
</reference>
<reference evidence="3 4" key="2">
    <citation type="journal article" date="2012" name="Proc. Natl. Acad. Sci. U.S.A.">
        <title>Gain and loss of multiple functionally related, horizontally transferred genes in the reduced genomes of two microsporidian parasites.</title>
        <authorList>
            <person name="Pombert J.-F."/>
            <person name="Selman M."/>
            <person name="Burki F."/>
            <person name="Bardell F.T."/>
            <person name="Farinelli L."/>
            <person name="Solter L.F."/>
            <person name="Whitman D.W."/>
            <person name="Weiss L.M."/>
            <person name="Corradi N."/>
            <person name="Keeling P.J."/>
        </authorList>
    </citation>
    <scope>NUCLEOTIDE SEQUENCE [LARGE SCALE GENOMIC DNA]</scope>
    <source>
        <strain evidence="3 4">ATCC 50506</strain>
    </source>
</reference>
<dbReference type="Proteomes" id="UP000002313">
    <property type="component" value="Chromosome IV"/>
</dbReference>
<keyword evidence="4" id="KW-1185">Reference proteome</keyword>
<keyword evidence="2" id="KW-0472">Membrane</keyword>
<name>E0S6G4_ENCIT</name>
<proteinExistence type="predicted"/>
<accession>E0S6G4</accession>
<gene>
    <name evidence="3" type="ORF">Eint_040060</name>
</gene>
<dbReference type="HOGENOM" id="CLU_1199812_0_0_1"/>
<organism evidence="3 4">
    <name type="scientific">Encephalitozoon intestinalis (strain ATCC 50506)</name>
    <name type="common">Microsporidian parasite</name>
    <name type="synonym">Septata intestinalis</name>
    <dbReference type="NCBI Taxonomy" id="876142"/>
    <lineage>
        <taxon>Eukaryota</taxon>
        <taxon>Fungi</taxon>
        <taxon>Fungi incertae sedis</taxon>
        <taxon>Microsporidia</taxon>
        <taxon>Unikaryonidae</taxon>
        <taxon>Encephalitozoon</taxon>
    </lineage>
</organism>
<feature type="compositionally biased region" description="Basic residues" evidence="1">
    <location>
        <begin position="198"/>
        <end position="218"/>
    </location>
</feature>
<evidence type="ECO:0000313" key="4">
    <source>
        <dbReference type="Proteomes" id="UP000002313"/>
    </source>
</evidence>
<dbReference type="VEuPathDB" id="MicrosporidiaDB:Eint_040060"/>
<evidence type="ECO:0000256" key="2">
    <source>
        <dbReference type="SAM" id="Phobius"/>
    </source>
</evidence>
<feature type="transmembrane region" description="Helical" evidence="2">
    <location>
        <begin position="74"/>
        <end position="97"/>
    </location>
</feature>
<keyword evidence="2" id="KW-0812">Transmembrane</keyword>
<sequence>MTMSSKILTQKLEDLQPVVTAGCVIQSSYELVENGIDATLSDLILPGFVNFFGPGLCANIVYKQAELSKESLISYFVGMIIFSILSQTRFLWISSAIFPVMGKGFMLISLKNNNKPFHLIVGWLMALEMSGVLVQKLLFNKKMKVTGDKVGEIFILILGLGLGRLYRLPDYTMMVVVFLIALGPFVQYILSLPPFSQKKQKKERAKYPRIKLPKRRAAQKAQDTLKTGKMK</sequence>
<dbReference type="EMBL" id="CP001945">
    <property type="protein sequence ID" value="ADM11299.2"/>
    <property type="molecule type" value="Genomic_DNA"/>
</dbReference>
<feature type="region of interest" description="Disordered" evidence="1">
    <location>
        <begin position="197"/>
        <end position="231"/>
    </location>
</feature>
<dbReference type="AlphaFoldDB" id="E0S6G4"/>
<feature type="transmembrane region" description="Helical" evidence="2">
    <location>
        <begin position="172"/>
        <end position="192"/>
    </location>
</feature>
<evidence type="ECO:0000256" key="1">
    <source>
        <dbReference type="SAM" id="MobiDB-lite"/>
    </source>
</evidence>
<dbReference type="RefSeq" id="XP_003072659.2">
    <property type="nucleotide sequence ID" value="XM_003072613.2"/>
</dbReference>